<accession>A0A2T6ZH14</accession>
<feature type="region of interest" description="Disordered" evidence="1">
    <location>
        <begin position="175"/>
        <end position="216"/>
    </location>
</feature>
<feature type="compositionally biased region" description="Basic and acidic residues" evidence="1">
    <location>
        <begin position="175"/>
        <end position="192"/>
    </location>
</feature>
<proteinExistence type="predicted"/>
<gene>
    <name evidence="2" type="ORF">B9Z19DRAFT_1132614</name>
</gene>
<organism evidence="2 3">
    <name type="scientific">Tuber borchii</name>
    <name type="common">White truffle</name>
    <dbReference type="NCBI Taxonomy" id="42251"/>
    <lineage>
        <taxon>Eukaryota</taxon>
        <taxon>Fungi</taxon>
        <taxon>Dikarya</taxon>
        <taxon>Ascomycota</taxon>
        <taxon>Pezizomycotina</taxon>
        <taxon>Pezizomycetes</taxon>
        <taxon>Pezizales</taxon>
        <taxon>Tuberaceae</taxon>
        <taxon>Tuber</taxon>
    </lineage>
</organism>
<protein>
    <submittedName>
        <fullName evidence="2">Uncharacterized protein</fullName>
    </submittedName>
</protein>
<comment type="caution">
    <text evidence="2">The sequence shown here is derived from an EMBL/GenBank/DDBJ whole genome shotgun (WGS) entry which is preliminary data.</text>
</comment>
<name>A0A2T6ZH14_TUBBO</name>
<dbReference type="EMBL" id="NESQ01000274">
    <property type="protein sequence ID" value="PUU74772.1"/>
    <property type="molecule type" value="Genomic_DNA"/>
</dbReference>
<feature type="region of interest" description="Disordered" evidence="1">
    <location>
        <begin position="93"/>
        <end position="117"/>
    </location>
</feature>
<feature type="compositionally biased region" description="Basic and acidic residues" evidence="1">
    <location>
        <begin position="93"/>
        <end position="109"/>
    </location>
</feature>
<reference evidence="2 3" key="1">
    <citation type="submission" date="2017-04" db="EMBL/GenBank/DDBJ databases">
        <title>Draft genome sequence of Tuber borchii Vittad., a whitish edible truffle.</title>
        <authorList>
            <consortium name="DOE Joint Genome Institute"/>
            <person name="Murat C."/>
            <person name="Kuo A."/>
            <person name="Barry K.W."/>
            <person name="Clum A."/>
            <person name="Dockter R.B."/>
            <person name="Fauchery L."/>
            <person name="Iotti M."/>
            <person name="Kohler A."/>
            <person name="Labutti K."/>
            <person name="Lindquist E.A."/>
            <person name="Lipzen A."/>
            <person name="Ohm R.A."/>
            <person name="Wang M."/>
            <person name="Grigoriev I.V."/>
            <person name="Zambonelli A."/>
            <person name="Martin F.M."/>
        </authorList>
    </citation>
    <scope>NUCLEOTIDE SEQUENCE [LARGE SCALE GENOMIC DNA]</scope>
    <source>
        <strain evidence="2 3">Tbo3840</strain>
    </source>
</reference>
<dbReference type="OrthoDB" id="4121058at2759"/>
<dbReference type="Proteomes" id="UP000244722">
    <property type="component" value="Unassembled WGS sequence"/>
</dbReference>
<evidence type="ECO:0000313" key="2">
    <source>
        <dbReference type="EMBL" id="PUU74772.1"/>
    </source>
</evidence>
<sequence>MGLLNSNVPQADKKTLNYYLNFVRSLRKQTWVPPRLTGNWCKAQLAHYGIKPLSGSKQELKRWLRVAYNEGLLKKQPFETKLLKKYMRAEWRSKRDDNGGGGAEKEGEKLPTLMPPKLTGKRCKMQLAHYGIKPLRGSKPELQRRLWVAYNEGLLKKQPFETKLLEKYMRAEWRAKRDDSGGGGGVEKEGEKCGGGGEKLGGKGGGGKVVEEEGEG</sequence>
<evidence type="ECO:0000256" key="1">
    <source>
        <dbReference type="SAM" id="MobiDB-lite"/>
    </source>
</evidence>
<feature type="compositionally biased region" description="Gly residues" evidence="1">
    <location>
        <begin position="193"/>
        <end position="208"/>
    </location>
</feature>
<dbReference type="AlphaFoldDB" id="A0A2T6ZH14"/>
<keyword evidence="3" id="KW-1185">Reference proteome</keyword>
<evidence type="ECO:0000313" key="3">
    <source>
        <dbReference type="Proteomes" id="UP000244722"/>
    </source>
</evidence>